<proteinExistence type="predicted"/>
<dbReference type="Pfam" id="PF14384">
    <property type="entry name" value="BrnA_antitoxin"/>
    <property type="match status" value="1"/>
</dbReference>
<accession>A0A9X2KEC0</accession>
<dbReference type="AlphaFoldDB" id="A0A9X2KEC0"/>
<name>A0A9X2KEC0_9HYPH</name>
<keyword evidence="3" id="KW-1185">Reference proteome</keyword>
<reference evidence="2" key="1">
    <citation type="submission" date="2022-03" db="EMBL/GenBank/DDBJ databases">
        <title>Aurantimonas Liuensis sp. Nov., isolated from the hadal seawater of the Mariana Trench.</title>
        <authorList>
            <person name="Liu R."/>
        </authorList>
    </citation>
    <scope>NUCLEOTIDE SEQUENCE</scope>
    <source>
        <strain evidence="2">LRZ36</strain>
    </source>
</reference>
<dbReference type="InterPro" id="IPR038573">
    <property type="entry name" value="BrnT_sf"/>
</dbReference>
<evidence type="ECO:0000313" key="2">
    <source>
        <dbReference type="EMBL" id="MCP3054100.1"/>
    </source>
</evidence>
<dbReference type="InterPro" id="IPR007460">
    <property type="entry name" value="BrnT_toxin"/>
</dbReference>
<protein>
    <submittedName>
        <fullName evidence="2">BrnA antitoxin family protein</fullName>
    </submittedName>
</protein>
<dbReference type="Pfam" id="PF04365">
    <property type="entry name" value="BrnT_toxin"/>
    <property type="match status" value="1"/>
</dbReference>
<dbReference type="InterPro" id="IPR025528">
    <property type="entry name" value="BrnA_antitoxin"/>
</dbReference>
<dbReference type="RefSeq" id="WP_253962981.1">
    <property type="nucleotide sequence ID" value="NZ_JALHBS010000017.1"/>
</dbReference>
<dbReference type="Proteomes" id="UP001155220">
    <property type="component" value="Unassembled WGS sequence"/>
</dbReference>
<evidence type="ECO:0000256" key="1">
    <source>
        <dbReference type="SAM" id="MobiDB-lite"/>
    </source>
</evidence>
<feature type="region of interest" description="Disordered" evidence="1">
    <location>
        <begin position="69"/>
        <end position="116"/>
    </location>
</feature>
<comment type="caution">
    <text evidence="2">The sequence shown here is derived from an EMBL/GenBank/DDBJ whole genome shotgun (WGS) entry which is preliminary data.</text>
</comment>
<evidence type="ECO:0000313" key="3">
    <source>
        <dbReference type="Proteomes" id="UP001155220"/>
    </source>
</evidence>
<gene>
    <name evidence="2" type="ORF">MJ956_02910</name>
</gene>
<dbReference type="EMBL" id="JALHBS010000017">
    <property type="protein sequence ID" value="MCP3054100.1"/>
    <property type="molecule type" value="Genomic_DNA"/>
</dbReference>
<organism evidence="2 3">
    <name type="scientific">Aurantimonas marianensis</name>
    <dbReference type="NCBI Taxonomy" id="2920428"/>
    <lineage>
        <taxon>Bacteria</taxon>
        <taxon>Pseudomonadati</taxon>
        <taxon>Pseudomonadota</taxon>
        <taxon>Alphaproteobacteria</taxon>
        <taxon>Hyphomicrobiales</taxon>
        <taxon>Aurantimonadaceae</taxon>
        <taxon>Aurantimonas</taxon>
    </lineage>
</organism>
<dbReference type="Gene3D" id="3.10.450.530">
    <property type="entry name" value="Ribonuclease toxin, BrnT, of type II toxin-antitoxin system"/>
    <property type="match status" value="1"/>
</dbReference>
<sequence>MEFDPSKDEENIAKHGISLGRAADMDLKVVLPDERKDYGEVRYRGFGLIDGKAYSLAFTIRSDPDRCDQSVYAAPTARSSSGMSKHPKPRASDSDNPEWTEADFRTAKPADQGLPPEIVAQFRNTRGAQRAAKKVPVSLRLSPDVVSHFKATGPGWQTRIDETLKRAISK</sequence>